<protein>
    <submittedName>
        <fullName evidence="6">Bifunctional 4-hydroxy-2-oxoglutarate aldolase/2-dehydro-3-deoxy-phosphogluconate aldolase</fullName>
    </submittedName>
</protein>
<dbReference type="Pfam" id="PF01081">
    <property type="entry name" value="Aldolase"/>
    <property type="match status" value="1"/>
</dbReference>
<keyword evidence="5" id="KW-0119">Carbohydrate metabolism</keyword>
<evidence type="ECO:0000256" key="2">
    <source>
        <dbReference type="ARBA" id="ARBA00006906"/>
    </source>
</evidence>
<evidence type="ECO:0000313" key="6">
    <source>
        <dbReference type="EMBL" id="UOQ94703.1"/>
    </source>
</evidence>
<name>A0ABY4H2P7_9BACI</name>
<comment type="similarity">
    <text evidence="2">Belongs to the KHG/KDPG aldolase family.</text>
</comment>
<accession>A0ABY4H2P7</accession>
<evidence type="ECO:0000256" key="4">
    <source>
        <dbReference type="ARBA" id="ARBA00023239"/>
    </source>
</evidence>
<dbReference type="PANTHER" id="PTHR30246">
    <property type="entry name" value="2-KETO-3-DEOXY-6-PHOSPHOGLUCONATE ALDOLASE"/>
    <property type="match status" value="1"/>
</dbReference>
<evidence type="ECO:0000256" key="1">
    <source>
        <dbReference type="ARBA" id="ARBA00004761"/>
    </source>
</evidence>
<dbReference type="SUPFAM" id="SSF51569">
    <property type="entry name" value="Aldolase"/>
    <property type="match status" value="1"/>
</dbReference>
<evidence type="ECO:0000256" key="3">
    <source>
        <dbReference type="ARBA" id="ARBA00011233"/>
    </source>
</evidence>
<dbReference type="RefSeq" id="WP_244754546.1">
    <property type="nucleotide sequence ID" value="NZ_CP095074.1"/>
</dbReference>
<dbReference type="CDD" id="cd00452">
    <property type="entry name" value="KDPG_aldolase"/>
    <property type="match status" value="1"/>
</dbReference>
<gene>
    <name evidence="6" type="ORF">MUO14_07085</name>
</gene>
<reference evidence="6 7" key="1">
    <citation type="submission" date="2022-04" db="EMBL/GenBank/DDBJ databases">
        <title>Halobacillus sp. isolated from saltern.</title>
        <authorList>
            <person name="Won M."/>
            <person name="Lee C.-M."/>
            <person name="Woen H.-Y."/>
            <person name="Kwon S.-W."/>
        </authorList>
    </citation>
    <scope>NUCLEOTIDE SEQUENCE [LARGE SCALE GENOMIC DNA]</scope>
    <source>
        <strain evidence="6 7">SSTM10-2</strain>
    </source>
</reference>
<dbReference type="Proteomes" id="UP000831880">
    <property type="component" value="Chromosome"/>
</dbReference>
<dbReference type="Gene3D" id="3.20.20.70">
    <property type="entry name" value="Aldolase class I"/>
    <property type="match status" value="1"/>
</dbReference>
<evidence type="ECO:0000313" key="7">
    <source>
        <dbReference type="Proteomes" id="UP000831880"/>
    </source>
</evidence>
<organism evidence="6 7">
    <name type="scientific">Halobacillus shinanisalinarum</name>
    <dbReference type="NCBI Taxonomy" id="2932258"/>
    <lineage>
        <taxon>Bacteria</taxon>
        <taxon>Bacillati</taxon>
        <taxon>Bacillota</taxon>
        <taxon>Bacilli</taxon>
        <taxon>Bacillales</taxon>
        <taxon>Bacillaceae</taxon>
        <taxon>Halobacillus</taxon>
    </lineage>
</organism>
<sequence>MSHYTTLDKLLSSGIVAVVRKVESDKVESLVQALVKGGVSGIEITMDSDDSANTIHELKQRHGNEAVIGAGTVFNKEQAKEAIAAGADFVFAPILDKETIEYTKDQGVIMIPGVFTPTEIYQAYHWGSDMVKVFPASVLGPQFFKDVNGPLDQIPKMPTGGVNLENIGSFIKAGAIGAGIGGSLVNKSLIEKENWPELQELAQKYVEEVARVRQVVISQETQV</sequence>
<dbReference type="InterPro" id="IPR013785">
    <property type="entry name" value="Aldolase_TIM"/>
</dbReference>
<keyword evidence="4" id="KW-0456">Lyase</keyword>
<comment type="pathway">
    <text evidence="1">Carbohydrate acid metabolism.</text>
</comment>
<dbReference type="NCBIfam" id="TIGR01182">
    <property type="entry name" value="eda"/>
    <property type="match status" value="1"/>
</dbReference>
<dbReference type="EMBL" id="CP095074">
    <property type="protein sequence ID" value="UOQ94703.1"/>
    <property type="molecule type" value="Genomic_DNA"/>
</dbReference>
<dbReference type="PANTHER" id="PTHR30246:SF1">
    <property type="entry name" value="2-DEHYDRO-3-DEOXY-6-PHOSPHOGALACTONATE ALDOLASE-RELATED"/>
    <property type="match status" value="1"/>
</dbReference>
<dbReference type="InterPro" id="IPR000887">
    <property type="entry name" value="Aldlse_KDPG_KHG"/>
</dbReference>
<proteinExistence type="inferred from homology"/>
<keyword evidence="7" id="KW-1185">Reference proteome</keyword>
<evidence type="ECO:0000256" key="5">
    <source>
        <dbReference type="ARBA" id="ARBA00023277"/>
    </source>
</evidence>
<comment type="subunit">
    <text evidence="3">Homotrimer.</text>
</comment>